<feature type="transmembrane region" description="Helical" evidence="1">
    <location>
        <begin position="20"/>
        <end position="40"/>
    </location>
</feature>
<reference evidence="3" key="2">
    <citation type="submission" date="2010-04" db="EMBL/GenBank/DDBJ databases">
        <title>Genome sequence of Salinibacter ruber M8.</title>
        <authorList>
            <consortium name="Genoscope"/>
        </authorList>
    </citation>
    <scope>NUCLEOTIDE SEQUENCE [LARGE SCALE GENOMIC DNA]</scope>
    <source>
        <strain evidence="3">M8</strain>
        <plasmid evidence="3">pSR84</plasmid>
    </source>
</reference>
<evidence type="ECO:0000313" key="3">
    <source>
        <dbReference type="Proteomes" id="UP000000933"/>
    </source>
</evidence>
<evidence type="ECO:0000313" key="2">
    <source>
        <dbReference type="EMBL" id="CBH22812.1"/>
    </source>
</evidence>
<evidence type="ECO:0000256" key="1">
    <source>
        <dbReference type="SAM" id="Phobius"/>
    </source>
</evidence>
<reference evidence="2 3" key="1">
    <citation type="journal article" date="2010" name="ISME J.">
        <title>Fine-scale evolution: genomic, phenotypic and ecological differentiation in two coexisting Salinibacter ruber strains.</title>
        <authorList>
            <person name="Pena A."/>
            <person name="Teeling H."/>
            <person name="Huerta-Cepas J."/>
            <person name="Santos F."/>
            <person name="Yarza P."/>
            <person name="Brito-Echeverria J."/>
            <person name="Lucio M."/>
            <person name="Schmitt-Kopplin P."/>
            <person name="Meseguer I."/>
            <person name="Schenowitz C."/>
            <person name="Dossat C."/>
            <person name="Barbe V."/>
            <person name="Dopazo J."/>
            <person name="Rossello-Mora R."/>
            <person name="Schuler M."/>
            <person name="Glockner F.O."/>
            <person name="Amann R."/>
            <person name="Gabaldon T."/>
            <person name="Anton J."/>
        </authorList>
    </citation>
    <scope>NUCLEOTIDE SEQUENCE [LARGE SCALE GENOMIC DNA]</scope>
    <source>
        <strain evidence="2 3">M8</strain>
        <plasmid evidence="3">pSR84</plasmid>
    </source>
</reference>
<dbReference type="HOGENOM" id="CLU_1234299_0_0_10"/>
<accession>D6CVY3</accession>
<name>D6CVY3_SALRM</name>
<keyword evidence="2" id="KW-0614">Plasmid</keyword>
<keyword evidence="1" id="KW-0472">Membrane</keyword>
<protein>
    <submittedName>
        <fullName evidence="2">Uncharacterized protein</fullName>
    </submittedName>
</protein>
<organism evidence="2 3">
    <name type="scientific">Salinibacter ruber (strain M8)</name>
    <dbReference type="NCBI Taxonomy" id="761659"/>
    <lineage>
        <taxon>Bacteria</taxon>
        <taxon>Pseudomonadati</taxon>
        <taxon>Rhodothermota</taxon>
        <taxon>Rhodothermia</taxon>
        <taxon>Rhodothermales</taxon>
        <taxon>Salinibacteraceae</taxon>
        <taxon>Salinibacter</taxon>
    </lineage>
</organism>
<dbReference type="KEGG" id="srm:SRM_p84006"/>
<proteinExistence type="predicted"/>
<keyword evidence="1" id="KW-0812">Transmembrane</keyword>
<keyword evidence="1" id="KW-1133">Transmembrane helix</keyword>
<dbReference type="EMBL" id="FP565813">
    <property type="protein sequence ID" value="CBH22812.1"/>
    <property type="molecule type" value="Genomic_DNA"/>
</dbReference>
<dbReference type="AlphaFoldDB" id="D6CVY3"/>
<geneLocation type="plasmid" evidence="2 3">
    <name>pSR84</name>
</geneLocation>
<dbReference type="Proteomes" id="UP000000933">
    <property type="component" value="Plasmid pSR84"/>
</dbReference>
<gene>
    <name evidence="2" type="ORF">SRM_p84006</name>
</gene>
<sequence>MPILWASSRARKALSWSSTHSVQQTLLALLGLLVVTTLNFSNQRASMQRQHAAIEREYRQLALGVAKQSVEAVRNRPYFDQAVRTEDDPDISSFTSESSSQWGGDDCIRQGEIVSAPDGGNKCTAIEDFHSDQTQKMENPDGTIPVRIPGETVPFQIEMEVHYVKQSGGDLVRIGPGEQPTRLKEVTVRVQDCQDRDDSDSVPCDGTSVLRSPVVFSEVIGYSR</sequence>